<keyword evidence="5" id="KW-1185">Reference proteome</keyword>
<sequence>MNEVRISIPENFAVDEAAEFRQNMNNLINEGNKNFALNFNSCTFIDSTGLGVLVGIYKKCNELNGSLTLNSINPKVMKIFELTRLDNVFEIK</sequence>
<dbReference type="PANTHER" id="PTHR33495:SF2">
    <property type="entry name" value="ANTI-SIGMA FACTOR ANTAGONIST TM_1081-RELATED"/>
    <property type="match status" value="1"/>
</dbReference>
<dbReference type="RefSeq" id="WP_277730796.1">
    <property type="nucleotide sequence ID" value="NZ_CP120733.1"/>
</dbReference>
<name>A0ABY8EAQ2_9FIRM</name>
<dbReference type="Gene3D" id="3.30.750.24">
    <property type="entry name" value="STAS domain"/>
    <property type="match status" value="1"/>
</dbReference>
<accession>A0ABY8EAQ2</accession>
<dbReference type="EMBL" id="CP120733">
    <property type="protein sequence ID" value="WFD08879.1"/>
    <property type="molecule type" value="Genomic_DNA"/>
</dbReference>
<organism evidence="4 5">
    <name type="scientific">Tepidibacter hydrothermalis</name>
    <dbReference type="NCBI Taxonomy" id="3036126"/>
    <lineage>
        <taxon>Bacteria</taxon>
        <taxon>Bacillati</taxon>
        <taxon>Bacillota</taxon>
        <taxon>Clostridia</taxon>
        <taxon>Peptostreptococcales</taxon>
        <taxon>Peptostreptococcaceae</taxon>
        <taxon>Tepidibacter</taxon>
    </lineage>
</organism>
<evidence type="ECO:0000256" key="2">
    <source>
        <dbReference type="RuleBase" id="RU003749"/>
    </source>
</evidence>
<comment type="similarity">
    <text evidence="1 2">Belongs to the anti-sigma-factor antagonist family.</text>
</comment>
<feature type="domain" description="STAS" evidence="3">
    <location>
        <begin position="1"/>
        <end position="92"/>
    </location>
</feature>
<gene>
    <name evidence="4" type="ORF">P4S50_10800</name>
</gene>
<dbReference type="Pfam" id="PF01740">
    <property type="entry name" value="STAS"/>
    <property type="match status" value="1"/>
</dbReference>
<dbReference type="NCBIfam" id="TIGR00377">
    <property type="entry name" value="ant_ant_sig"/>
    <property type="match status" value="1"/>
</dbReference>
<dbReference type="PANTHER" id="PTHR33495">
    <property type="entry name" value="ANTI-SIGMA FACTOR ANTAGONIST TM_1081-RELATED-RELATED"/>
    <property type="match status" value="1"/>
</dbReference>
<evidence type="ECO:0000313" key="5">
    <source>
        <dbReference type="Proteomes" id="UP001222800"/>
    </source>
</evidence>
<evidence type="ECO:0000313" key="4">
    <source>
        <dbReference type="EMBL" id="WFD08879.1"/>
    </source>
</evidence>
<dbReference type="Proteomes" id="UP001222800">
    <property type="component" value="Chromosome"/>
</dbReference>
<evidence type="ECO:0000256" key="1">
    <source>
        <dbReference type="ARBA" id="ARBA00009013"/>
    </source>
</evidence>
<dbReference type="CDD" id="cd07043">
    <property type="entry name" value="STAS_anti-anti-sigma_factors"/>
    <property type="match status" value="1"/>
</dbReference>
<dbReference type="InterPro" id="IPR036513">
    <property type="entry name" value="STAS_dom_sf"/>
</dbReference>
<proteinExistence type="inferred from homology"/>
<reference evidence="4 5" key="1">
    <citation type="submission" date="2023-03" db="EMBL/GenBank/DDBJ databases">
        <title>Complete genome sequence of Tepidibacter sp. SWIR-1, isolated from a deep-sea hydrothermal vent.</title>
        <authorList>
            <person name="Li X."/>
        </authorList>
    </citation>
    <scope>NUCLEOTIDE SEQUENCE [LARGE SCALE GENOMIC DNA]</scope>
    <source>
        <strain evidence="4 5">SWIR-1</strain>
    </source>
</reference>
<evidence type="ECO:0000259" key="3">
    <source>
        <dbReference type="PROSITE" id="PS50801"/>
    </source>
</evidence>
<dbReference type="SUPFAM" id="SSF52091">
    <property type="entry name" value="SpoIIaa-like"/>
    <property type="match status" value="1"/>
</dbReference>
<protein>
    <recommendedName>
        <fullName evidence="2">Anti-sigma factor antagonist</fullName>
    </recommendedName>
</protein>
<dbReference type="InterPro" id="IPR002645">
    <property type="entry name" value="STAS_dom"/>
</dbReference>
<dbReference type="InterPro" id="IPR003658">
    <property type="entry name" value="Anti-sigma_ant"/>
</dbReference>
<dbReference type="PROSITE" id="PS50801">
    <property type="entry name" value="STAS"/>
    <property type="match status" value="1"/>
</dbReference>